<proteinExistence type="predicted"/>
<comment type="caution">
    <text evidence="1">The sequence shown here is derived from an EMBL/GenBank/DDBJ whole genome shotgun (WGS) entry which is preliminary data.</text>
</comment>
<dbReference type="EMBL" id="JARK01000795">
    <property type="protein sequence ID" value="EYC35004.1"/>
    <property type="molecule type" value="Genomic_DNA"/>
</dbReference>
<organism evidence="1 2">
    <name type="scientific">Ancylostoma ceylanicum</name>
    <dbReference type="NCBI Taxonomy" id="53326"/>
    <lineage>
        <taxon>Eukaryota</taxon>
        <taxon>Metazoa</taxon>
        <taxon>Ecdysozoa</taxon>
        <taxon>Nematoda</taxon>
        <taxon>Chromadorea</taxon>
        <taxon>Rhabditida</taxon>
        <taxon>Rhabditina</taxon>
        <taxon>Rhabditomorpha</taxon>
        <taxon>Strongyloidea</taxon>
        <taxon>Ancylostomatidae</taxon>
        <taxon>Ancylostomatinae</taxon>
        <taxon>Ancylostoma</taxon>
    </lineage>
</organism>
<evidence type="ECO:0000313" key="2">
    <source>
        <dbReference type="Proteomes" id="UP000024635"/>
    </source>
</evidence>
<name>A0A016W5B6_9BILA</name>
<sequence>MISQYLSEYTEFPGCTPAENLVCSKMKASIFILTCVAAGIGAWKIPPPFANCPATSTVMGRKITNLHFDLSSLILKRNFLYDVSLESMVSVDTDCKSISDYRSTLDFLPAVSPRYGADLYGSTVARDESAHTLGGPASNSAYSNIIAVEVAQPVAAYGRLDKTADLELLTRERMLVRIL</sequence>
<protein>
    <submittedName>
        <fullName evidence="1">Uncharacterized protein</fullName>
    </submittedName>
</protein>
<evidence type="ECO:0000313" key="1">
    <source>
        <dbReference type="EMBL" id="EYC35004.1"/>
    </source>
</evidence>
<dbReference type="AlphaFoldDB" id="A0A016W5B6"/>
<accession>A0A016W5B6</accession>
<dbReference type="Proteomes" id="UP000024635">
    <property type="component" value="Unassembled WGS sequence"/>
</dbReference>
<reference evidence="2" key="1">
    <citation type="journal article" date="2015" name="Nat. Genet.">
        <title>The genome and transcriptome of the zoonotic hookworm Ancylostoma ceylanicum identify infection-specific gene families.</title>
        <authorList>
            <person name="Schwarz E.M."/>
            <person name="Hu Y."/>
            <person name="Antoshechkin I."/>
            <person name="Miller M.M."/>
            <person name="Sternberg P.W."/>
            <person name="Aroian R.V."/>
        </authorList>
    </citation>
    <scope>NUCLEOTIDE SEQUENCE</scope>
    <source>
        <strain evidence="2">HY135</strain>
    </source>
</reference>
<keyword evidence="2" id="KW-1185">Reference proteome</keyword>
<gene>
    <name evidence="1" type="primary">Acey_s1196.g3747</name>
    <name evidence="1" type="ORF">Y032_1196g3747</name>
</gene>